<dbReference type="EMBL" id="JAAALK010000288">
    <property type="protein sequence ID" value="KAG8052711.1"/>
    <property type="molecule type" value="Genomic_DNA"/>
</dbReference>
<comment type="caution">
    <text evidence="1">The sequence shown here is derived from an EMBL/GenBank/DDBJ whole genome shotgun (WGS) entry which is preliminary data.</text>
</comment>
<evidence type="ECO:0000313" key="1">
    <source>
        <dbReference type="EMBL" id="KAG8052711.1"/>
    </source>
</evidence>
<accession>A0A8J5VAH9</accession>
<dbReference type="AlphaFoldDB" id="A0A8J5VAH9"/>
<reference evidence="1" key="2">
    <citation type="submission" date="2021-02" db="EMBL/GenBank/DDBJ databases">
        <authorList>
            <person name="Kimball J.A."/>
            <person name="Haas M.W."/>
            <person name="Macchietto M."/>
            <person name="Kono T."/>
            <person name="Duquette J."/>
            <person name="Shao M."/>
        </authorList>
    </citation>
    <scope>NUCLEOTIDE SEQUENCE</scope>
    <source>
        <tissue evidence="1">Fresh leaf tissue</tissue>
    </source>
</reference>
<dbReference type="Proteomes" id="UP000729402">
    <property type="component" value="Unassembled WGS sequence"/>
</dbReference>
<organism evidence="1 2">
    <name type="scientific">Zizania palustris</name>
    <name type="common">Northern wild rice</name>
    <dbReference type="NCBI Taxonomy" id="103762"/>
    <lineage>
        <taxon>Eukaryota</taxon>
        <taxon>Viridiplantae</taxon>
        <taxon>Streptophyta</taxon>
        <taxon>Embryophyta</taxon>
        <taxon>Tracheophyta</taxon>
        <taxon>Spermatophyta</taxon>
        <taxon>Magnoliopsida</taxon>
        <taxon>Liliopsida</taxon>
        <taxon>Poales</taxon>
        <taxon>Poaceae</taxon>
        <taxon>BOP clade</taxon>
        <taxon>Oryzoideae</taxon>
        <taxon>Oryzeae</taxon>
        <taxon>Zizaniinae</taxon>
        <taxon>Zizania</taxon>
    </lineage>
</organism>
<gene>
    <name evidence="1" type="ORF">GUJ93_ZPchr0001g30237</name>
</gene>
<sequence length="126" mass="13643">MRYQQQRTCLSHLHHADACSSGAWVQPHNLLALAQQLAVRAAGLRCNFSSRKAIKTGLLSTAKATAGFGCGTSLVRDPLRPLFSQGSHSAGIPEATHGDRRQDIGRVRRGYPSSYNKANGARIEMT</sequence>
<name>A0A8J5VAH9_ZIZPA</name>
<reference evidence="1" key="1">
    <citation type="journal article" date="2021" name="bioRxiv">
        <title>Whole Genome Assembly and Annotation of Northern Wild Rice, Zizania palustris L., Supports a Whole Genome Duplication in the Zizania Genus.</title>
        <authorList>
            <person name="Haas M."/>
            <person name="Kono T."/>
            <person name="Macchietto M."/>
            <person name="Millas R."/>
            <person name="McGilp L."/>
            <person name="Shao M."/>
            <person name="Duquette J."/>
            <person name="Hirsch C.N."/>
            <person name="Kimball J."/>
        </authorList>
    </citation>
    <scope>NUCLEOTIDE SEQUENCE</scope>
    <source>
        <tissue evidence="1">Fresh leaf tissue</tissue>
    </source>
</reference>
<evidence type="ECO:0000313" key="2">
    <source>
        <dbReference type="Proteomes" id="UP000729402"/>
    </source>
</evidence>
<proteinExistence type="predicted"/>
<protein>
    <submittedName>
        <fullName evidence="1">Uncharacterized protein</fullName>
    </submittedName>
</protein>
<keyword evidence="2" id="KW-1185">Reference proteome</keyword>